<proteinExistence type="predicted"/>
<name>A0A016V4P1_9BILA</name>
<comment type="caution">
    <text evidence="1">The sequence shown here is derived from an EMBL/GenBank/DDBJ whole genome shotgun (WGS) entry which is preliminary data.</text>
</comment>
<organism evidence="1 2">
    <name type="scientific">Ancylostoma ceylanicum</name>
    <dbReference type="NCBI Taxonomy" id="53326"/>
    <lineage>
        <taxon>Eukaryota</taxon>
        <taxon>Metazoa</taxon>
        <taxon>Ecdysozoa</taxon>
        <taxon>Nematoda</taxon>
        <taxon>Chromadorea</taxon>
        <taxon>Rhabditida</taxon>
        <taxon>Rhabditina</taxon>
        <taxon>Rhabditomorpha</taxon>
        <taxon>Strongyloidea</taxon>
        <taxon>Ancylostomatidae</taxon>
        <taxon>Ancylostomatinae</taxon>
        <taxon>Ancylostoma</taxon>
    </lineage>
</organism>
<dbReference type="AlphaFoldDB" id="A0A016V4P1"/>
<protein>
    <submittedName>
        <fullName evidence="1">Uncharacterized protein</fullName>
    </submittedName>
</protein>
<reference evidence="2" key="1">
    <citation type="journal article" date="2015" name="Nat. Genet.">
        <title>The genome and transcriptome of the zoonotic hookworm Ancylostoma ceylanicum identify infection-specific gene families.</title>
        <authorList>
            <person name="Schwarz E.M."/>
            <person name="Hu Y."/>
            <person name="Antoshechkin I."/>
            <person name="Miller M.M."/>
            <person name="Sternberg P.W."/>
            <person name="Aroian R.V."/>
        </authorList>
    </citation>
    <scope>NUCLEOTIDE SEQUENCE</scope>
    <source>
        <strain evidence="2">HY135</strain>
    </source>
</reference>
<keyword evidence="2" id="KW-1185">Reference proteome</keyword>
<accession>A0A016V4P1</accession>
<evidence type="ECO:0000313" key="1">
    <source>
        <dbReference type="EMBL" id="EYC22226.1"/>
    </source>
</evidence>
<dbReference type="Proteomes" id="UP000024635">
    <property type="component" value="Unassembled WGS sequence"/>
</dbReference>
<dbReference type="EMBL" id="JARK01001353">
    <property type="protein sequence ID" value="EYC22226.1"/>
    <property type="molecule type" value="Genomic_DNA"/>
</dbReference>
<sequence length="77" mass="8946">MQVRGADLGVECDDRLVLASRKLTVQRDAEQSARGISLKICKIHLHLHRRNRQLSEELAVVYQLHSYFKTTIIREEC</sequence>
<evidence type="ECO:0000313" key="2">
    <source>
        <dbReference type="Proteomes" id="UP000024635"/>
    </source>
</evidence>
<gene>
    <name evidence="1" type="primary">Acey_s0017.g3224</name>
    <name evidence="1" type="ORF">Y032_0017g3224</name>
</gene>